<feature type="region of interest" description="Disordered" evidence="1">
    <location>
        <begin position="107"/>
        <end position="137"/>
    </location>
</feature>
<accession>A0ABP9ULD0</accession>
<comment type="caution">
    <text evidence="3">The sequence shown here is derived from an EMBL/GenBank/DDBJ whole genome shotgun (WGS) entry which is preliminary data.</text>
</comment>
<keyword evidence="2" id="KW-1133">Transmembrane helix</keyword>
<reference evidence="3 4" key="1">
    <citation type="submission" date="2024-02" db="EMBL/GenBank/DDBJ databases">
        <title>Haloferula sargassicola NBRC 104335.</title>
        <authorList>
            <person name="Ichikawa N."/>
            <person name="Katano-Makiyama Y."/>
            <person name="Hidaka K."/>
        </authorList>
    </citation>
    <scope>NUCLEOTIDE SEQUENCE [LARGE SCALE GENOMIC DNA]</scope>
    <source>
        <strain evidence="3 4">NBRC 104335</strain>
    </source>
</reference>
<evidence type="ECO:0000313" key="4">
    <source>
        <dbReference type="Proteomes" id="UP001476282"/>
    </source>
</evidence>
<feature type="transmembrane region" description="Helical" evidence="2">
    <location>
        <begin position="20"/>
        <end position="45"/>
    </location>
</feature>
<keyword evidence="4" id="KW-1185">Reference proteome</keyword>
<keyword evidence="2" id="KW-0812">Transmembrane</keyword>
<dbReference type="Proteomes" id="UP001476282">
    <property type="component" value="Unassembled WGS sequence"/>
</dbReference>
<dbReference type="RefSeq" id="WP_353566330.1">
    <property type="nucleotide sequence ID" value="NZ_BAABRI010000006.1"/>
</dbReference>
<keyword evidence="2" id="KW-0472">Membrane</keyword>
<organism evidence="3 4">
    <name type="scientific">Haloferula sargassicola</name>
    <dbReference type="NCBI Taxonomy" id="490096"/>
    <lineage>
        <taxon>Bacteria</taxon>
        <taxon>Pseudomonadati</taxon>
        <taxon>Verrucomicrobiota</taxon>
        <taxon>Verrucomicrobiia</taxon>
        <taxon>Verrucomicrobiales</taxon>
        <taxon>Verrucomicrobiaceae</taxon>
        <taxon>Haloferula</taxon>
    </lineage>
</organism>
<sequence>MNPIHSQPPAPRHRPPGFSLIVVVILMALLSLMSLGMLSLGTISLRSSHSQQHRATARANARLSLQLALGSLQKLAGPDTRVTASSMLLHETDPPLVGVWKSWEGTDHETSGRFPGRPVAPDYATKEQPASSGSEGRFLGWLASSPRRFEGVDDASSLASRSATAGRVALLSDGTLATGDERRVYLQPTLVGGKKAGAVAWWVAGENQKARLPEPYEPDDDGVAEWSTIARSHAEADPEVFGLKRLLDHPEQAEKAVSLESANLLASERAERRPSERFHDLSVASVGLLTNVATGGWRKDLSLFCETWDSLPRSGLPVFRLTPDQTASMARPTQRDAQARSSILYPWASYRGGTGTAPIYQHGAVASWAHLRDWVTFYQQVNASSDGEATVSYRAYDINDPGNSYPFLHQVRVVPVVARIQWVFSHVTQRAGGEYELGLLVNPVITMWNPYGVNLRCNGLRFSLERNLPCAFSYKVGRADRRYRSLLTGSESQGVPALSGTPRLEYRIRQPFILGPGETQVFSAQTGQPVDVDSNIILDLRSGYRPGSGHLFHVKDNRGTNVTVGASDAIVVDARFDTPYSDYAEGVGIYLDMGPYNSSDRNLVYRMVYDRSLANQVYPPISSSSFTQPTAAEVTNTPVPFLSTIFGTRLASESQLPAKGFLQSSPLVNYTAMGSKAAAEAEINYAYPGVLHPVNSPFDYSFIQHAPGDSRLPNSSADGNEGYIISGFDKSSGLSRAVIAELPLRPICSLADLQNWDLRYENPVPPFQFDLVGNSDATPILPPDAVVSSGAPRDPKNLQHDDAYCANHLLFDDWFVSSIATRPNAFGRGGDSYEEVYENFVSGDESLDNRAYQPAARRAGSDPRDDVEDRDAWQTIASRLEVRGMFNVNSVSVEAWKALLRHARDQKMPYFSSTGVELSGSIDHAVSRFPIAGDSEAGTQGSAGAFPGSSEFGGYRRFDDDLLDELAGNIVEQVRERGPFLSLSEFINRQLSSGELALAGAVQTALNQLGTDGPYTELSRLSRNAGIDQLPRASLAGYEFPEASVGESATGLPGWTRQADILRPLAPILSARDDTFTVRAYGDARDAKGGVLATATCEAVVRRMPDFVDPADEADITDLPEEEANRTFGRRFEVVSFRWLSPREI</sequence>
<evidence type="ECO:0000313" key="3">
    <source>
        <dbReference type="EMBL" id="GAA5482187.1"/>
    </source>
</evidence>
<evidence type="ECO:0008006" key="5">
    <source>
        <dbReference type="Google" id="ProtNLM"/>
    </source>
</evidence>
<gene>
    <name evidence="3" type="ORF">Hsar01_01404</name>
</gene>
<dbReference type="EMBL" id="BAABRI010000006">
    <property type="protein sequence ID" value="GAA5482187.1"/>
    <property type="molecule type" value="Genomic_DNA"/>
</dbReference>
<evidence type="ECO:0000256" key="1">
    <source>
        <dbReference type="SAM" id="MobiDB-lite"/>
    </source>
</evidence>
<protein>
    <recommendedName>
        <fullName evidence="5">Verru_Chthon cassette protein A</fullName>
    </recommendedName>
</protein>
<proteinExistence type="predicted"/>
<evidence type="ECO:0000256" key="2">
    <source>
        <dbReference type="SAM" id="Phobius"/>
    </source>
</evidence>
<name>A0ABP9ULD0_9BACT</name>